<evidence type="ECO:0000313" key="2">
    <source>
        <dbReference type="EMBL" id="DAD81574.1"/>
    </source>
</evidence>
<feature type="coiled-coil region" evidence="1">
    <location>
        <begin position="4"/>
        <end position="34"/>
    </location>
</feature>
<accession>A0A8S5MH66</accession>
<reference evidence="2" key="1">
    <citation type="journal article" date="2021" name="Proc. Natl. Acad. Sci. U.S.A.">
        <title>A Catalog of Tens of Thousands of Viruses from Human Metagenomes Reveals Hidden Associations with Chronic Diseases.</title>
        <authorList>
            <person name="Tisza M.J."/>
            <person name="Buck C.B."/>
        </authorList>
    </citation>
    <scope>NUCLEOTIDE SEQUENCE</scope>
    <source>
        <strain evidence="2">Ct7es18</strain>
    </source>
</reference>
<protein>
    <submittedName>
        <fullName evidence="2">Uncharacterized protein</fullName>
    </submittedName>
</protein>
<sequence length="145" mass="16363">MNWKKEAENDLKAHEKRKAALRSLAEEIRELQARTYGSTAPATDAVPVQGGTSTAEKRLIAAIDELDRKKEAYHITKRKVAAVERGLATLTAQQVDILDRFFIHRTRGHVDSLAADYHIERTRVYDLKDAAIDDFTIARYGIIDS</sequence>
<proteinExistence type="predicted"/>
<keyword evidence="1" id="KW-0175">Coiled coil</keyword>
<name>A0A8S5MH66_9CAUD</name>
<dbReference type="EMBL" id="BK014903">
    <property type="protein sequence ID" value="DAD81574.1"/>
    <property type="molecule type" value="Genomic_DNA"/>
</dbReference>
<evidence type="ECO:0000256" key="1">
    <source>
        <dbReference type="SAM" id="Coils"/>
    </source>
</evidence>
<organism evidence="2">
    <name type="scientific">Siphoviridae sp. ct7es18</name>
    <dbReference type="NCBI Taxonomy" id="2826166"/>
    <lineage>
        <taxon>Viruses</taxon>
        <taxon>Duplodnaviria</taxon>
        <taxon>Heunggongvirae</taxon>
        <taxon>Uroviricota</taxon>
        <taxon>Caudoviricetes</taxon>
    </lineage>
</organism>